<comment type="caution">
    <text evidence="2">The sequence shown here is derived from an EMBL/GenBank/DDBJ whole genome shotgun (WGS) entry which is preliminary data.</text>
</comment>
<feature type="signal peptide" evidence="1">
    <location>
        <begin position="1"/>
        <end position="20"/>
    </location>
</feature>
<proteinExistence type="predicted"/>
<evidence type="ECO:0000313" key="3">
    <source>
        <dbReference type="Proteomes" id="UP000633509"/>
    </source>
</evidence>
<protein>
    <submittedName>
        <fullName evidence="2">Uncharacterized protein</fullName>
    </submittedName>
</protein>
<reference evidence="2 3" key="1">
    <citation type="submission" date="2020-10" db="EMBL/GenBank/DDBJ databases">
        <title>Sequencing the genomes of 1000 actinobacteria strains.</title>
        <authorList>
            <person name="Klenk H.-P."/>
        </authorList>
    </citation>
    <scope>NUCLEOTIDE SEQUENCE [LARGE SCALE GENOMIC DNA]</scope>
    <source>
        <strain evidence="2 3">DSM 43173</strain>
    </source>
</reference>
<organism evidence="2 3">
    <name type="scientific">Nonomuraea angiospora</name>
    <dbReference type="NCBI Taxonomy" id="46172"/>
    <lineage>
        <taxon>Bacteria</taxon>
        <taxon>Bacillati</taxon>
        <taxon>Actinomycetota</taxon>
        <taxon>Actinomycetes</taxon>
        <taxon>Streptosporangiales</taxon>
        <taxon>Streptosporangiaceae</taxon>
        <taxon>Nonomuraea</taxon>
    </lineage>
</organism>
<dbReference type="EMBL" id="JADBEK010000001">
    <property type="protein sequence ID" value="MBE1588312.1"/>
    <property type="molecule type" value="Genomic_DNA"/>
</dbReference>
<dbReference type="Proteomes" id="UP000633509">
    <property type="component" value="Unassembled WGS sequence"/>
</dbReference>
<evidence type="ECO:0000313" key="2">
    <source>
        <dbReference type="EMBL" id="MBE1588312.1"/>
    </source>
</evidence>
<gene>
    <name evidence="2" type="ORF">H4W80_006570</name>
</gene>
<feature type="chain" id="PRO_5045559573" evidence="1">
    <location>
        <begin position="21"/>
        <end position="58"/>
    </location>
</feature>
<sequence length="58" mass="5920">MKRAILSLAAAAVLVGVAHGAVSTGGSRHLHTLALPSNSCLPDDLECDPVNLGWQDGL</sequence>
<accession>A0ABR9M6Z9</accession>
<dbReference type="RefSeq" id="WP_192788551.1">
    <property type="nucleotide sequence ID" value="NZ_JADBEK010000001.1"/>
</dbReference>
<keyword evidence="1" id="KW-0732">Signal</keyword>
<keyword evidence="3" id="KW-1185">Reference proteome</keyword>
<evidence type="ECO:0000256" key="1">
    <source>
        <dbReference type="SAM" id="SignalP"/>
    </source>
</evidence>
<name>A0ABR9M6Z9_9ACTN</name>